<name>A0A8J7CBH6_9CYAN</name>
<evidence type="ECO:0000259" key="1">
    <source>
        <dbReference type="Pfam" id="PF14258"/>
    </source>
</evidence>
<dbReference type="RefSeq" id="WP_190837953.1">
    <property type="nucleotide sequence ID" value="NZ_CAWPPI010000126.1"/>
</dbReference>
<feature type="domain" description="DUF4350" evidence="1">
    <location>
        <begin position="36"/>
        <end position="190"/>
    </location>
</feature>
<keyword evidence="3" id="KW-1185">Reference proteome</keyword>
<reference evidence="2" key="1">
    <citation type="submission" date="2020-09" db="EMBL/GenBank/DDBJ databases">
        <title>Iningainema tapete sp. nov. (Scytonemataceae, Cyanobacteria) from greenhouses in central Florida (USA) produces two types of nodularin with biosynthetic potential for microcystin-LR and anabaenopeptins.</title>
        <authorList>
            <person name="Berthold D.E."/>
            <person name="Lefler F.W."/>
            <person name="Huang I.-S."/>
            <person name="Abdulla H."/>
            <person name="Zimba P.V."/>
            <person name="Laughinghouse H.D. IV."/>
        </authorList>
    </citation>
    <scope>NUCLEOTIDE SEQUENCE</scope>
    <source>
        <strain evidence="2">BLCCT55</strain>
    </source>
</reference>
<accession>A0A8J7CBH6</accession>
<gene>
    <name evidence="2" type="ORF">ICL16_41580</name>
</gene>
<evidence type="ECO:0000313" key="3">
    <source>
        <dbReference type="Proteomes" id="UP000629098"/>
    </source>
</evidence>
<proteinExistence type="predicted"/>
<sequence>MKRSKRLWVGGIALFVIILLTLLAAPSSSKINSGSTYNRAPDGYGAWYAFMQKQGVAVARWQKPFPELYVQKRPITLLQVNSYTTAFQLDSQEQKWIEKGNNLVILGVYEQVTAAEFSTMQKSLVGDIKIDTTRRRTIATGEKASLSDRFGAIVWEKQYGKGKVVFSTTPHLAANAYQNNISNFQYLADLVKEKGKTLLVDEYIHGYKDNSVKQSEREGNLLSYLAKTPLFPALLQLSILLLTLIWALNRRFEKPVALKTPIIDNSEAYILALAGVLQKAESRDFVIEMVGKEEQKQLQKALLLGQEPLDNQTIINAWIQQTGNSATELEAVLNLQSQKHRISEKDLINWLQQWQTLRVEYERNPFSLNSP</sequence>
<organism evidence="2 3">
    <name type="scientific">Iningainema tapete BLCC-T55</name>
    <dbReference type="NCBI Taxonomy" id="2748662"/>
    <lineage>
        <taxon>Bacteria</taxon>
        <taxon>Bacillati</taxon>
        <taxon>Cyanobacteriota</taxon>
        <taxon>Cyanophyceae</taxon>
        <taxon>Nostocales</taxon>
        <taxon>Scytonemataceae</taxon>
        <taxon>Iningainema tapete</taxon>
    </lineage>
</organism>
<dbReference type="InterPro" id="IPR025646">
    <property type="entry name" value="DUF4350"/>
</dbReference>
<protein>
    <submittedName>
        <fullName evidence="2">DUF4350 domain-containing protein</fullName>
    </submittedName>
</protein>
<comment type="caution">
    <text evidence="2">The sequence shown here is derived from an EMBL/GenBank/DDBJ whole genome shotgun (WGS) entry which is preliminary data.</text>
</comment>
<evidence type="ECO:0000313" key="2">
    <source>
        <dbReference type="EMBL" id="MBD2778366.1"/>
    </source>
</evidence>
<dbReference type="AlphaFoldDB" id="A0A8J7CBH6"/>
<dbReference type="Proteomes" id="UP000629098">
    <property type="component" value="Unassembled WGS sequence"/>
</dbReference>
<dbReference type="EMBL" id="JACXAE010000126">
    <property type="protein sequence ID" value="MBD2778366.1"/>
    <property type="molecule type" value="Genomic_DNA"/>
</dbReference>
<dbReference type="Pfam" id="PF14258">
    <property type="entry name" value="DUF4350"/>
    <property type="match status" value="1"/>
</dbReference>